<dbReference type="InterPro" id="IPR001296">
    <property type="entry name" value="Glyco_trans_1"/>
</dbReference>
<protein>
    <submittedName>
        <fullName evidence="4">Glycosyltransferase</fullName>
    </submittedName>
</protein>
<dbReference type="PANTHER" id="PTHR45947:SF3">
    <property type="entry name" value="SULFOQUINOVOSYL TRANSFERASE SQD2"/>
    <property type="match status" value="1"/>
</dbReference>
<keyword evidence="4" id="KW-0808">Transferase</keyword>
<name>A0A0G0C258_UNCC3</name>
<dbReference type="EMBL" id="LBQB01000001">
    <property type="protein sequence ID" value="KKP70146.1"/>
    <property type="molecule type" value="Genomic_DNA"/>
</dbReference>
<dbReference type="Gene3D" id="3.40.50.2000">
    <property type="entry name" value="Glycogen Phosphorylase B"/>
    <property type="match status" value="2"/>
</dbReference>
<evidence type="ECO:0000313" key="5">
    <source>
        <dbReference type="Proteomes" id="UP000034581"/>
    </source>
</evidence>
<dbReference type="AlphaFoldDB" id="A0A0G0C258"/>
<keyword evidence="1" id="KW-0812">Transmembrane</keyword>
<accession>A0A0G0C258</accession>
<gene>
    <name evidence="4" type="ORF">UR67_C0001G0055</name>
</gene>
<sequence>MRIVFTSFYEKPSMGGGPGVITHELPQVFSKNHEVLFICPGRKNSLKKVNKNLKVAYISSETNREISIPFLSVPNVFHIFKTLSDFKPDVIHSQDFDPISLICQIWAIVHNVAFFHTIHIFPGKRSEFGISEASKTFSKFYASKFFGSYVMNYFDNCDALITLNQSVEDNVRSFGYQGNTFIIPNGIRLENYQKTKKTDIKATKKELLFVGFLSKRKNQEYLINVMKYLPQNYHLTLIGDSINQSFKKEMLHYIHENNLDKKITIKNKLPHDIVTKYLKNTHVFVSASIMELQSLVILESLASGTPVVGLSNDTINELIDSDTGSKLPQNTTPMHFAKEVERICKLSEKDYLILSENARSKISHLDWNIVSEKMVAAYKRTIEYKKIRDQKQKYKMITRIIPIFNDLNFVKFIRSYIKKILSYLPFEVEKKEIEDYKMQPKKLLELKWQYLYLFIMILTTLSGVFTFRLIRNTKKIKSILSKKI</sequence>
<keyword evidence="1" id="KW-0472">Membrane</keyword>
<evidence type="ECO:0000259" key="3">
    <source>
        <dbReference type="Pfam" id="PF13439"/>
    </source>
</evidence>
<feature type="domain" description="Glycosyltransferase subfamily 4-like N-terminal" evidence="3">
    <location>
        <begin position="16"/>
        <end position="190"/>
    </location>
</feature>
<keyword evidence="1" id="KW-1133">Transmembrane helix</keyword>
<dbReference type="Proteomes" id="UP000034581">
    <property type="component" value="Unassembled WGS sequence"/>
</dbReference>
<reference evidence="4 5" key="1">
    <citation type="journal article" date="2015" name="Nature">
        <title>rRNA introns, odd ribosomes, and small enigmatic genomes across a large radiation of phyla.</title>
        <authorList>
            <person name="Brown C.T."/>
            <person name="Hug L.A."/>
            <person name="Thomas B.C."/>
            <person name="Sharon I."/>
            <person name="Castelle C.J."/>
            <person name="Singh A."/>
            <person name="Wilkins M.J."/>
            <person name="Williams K.H."/>
            <person name="Banfield J.F."/>
        </authorList>
    </citation>
    <scope>NUCLEOTIDE SEQUENCE [LARGE SCALE GENOMIC DNA]</scope>
</reference>
<comment type="caution">
    <text evidence="4">The sequence shown here is derived from an EMBL/GenBank/DDBJ whole genome shotgun (WGS) entry which is preliminary data.</text>
</comment>
<evidence type="ECO:0000259" key="2">
    <source>
        <dbReference type="Pfam" id="PF00534"/>
    </source>
</evidence>
<dbReference type="PANTHER" id="PTHR45947">
    <property type="entry name" value="SULFOQUINOVOSYL TRANSFERASE SQD2"/>
    <property type="match status" value="1"/>
</dbReference>
<evidence type="ECO:0000256" key="1">
    <source>
        <dbReference type="SAM" id="Phobius"/>
    </source>
</evidence>
<dbReference type="InterPro" id="IPR050194">
    <property type="entry name" value="Glycosyltransferase_grp1"/>
</dbReference>
<feature type="domain" description="Glycosyl transferase family 1" evidence="2">
    <location>
        <begin position="195"/>
        <end position="360"/>
    </location>
</feature>
<organism evidence="4 5">
    <name type="scientific">candidate division CPR3 bacterium GW2011_GWF2_35_18</name>
    <dbReference type="NCBI Taxonomy" id="1618350"/>
    <lineage>
        <taxon>Bacteria</taxon>
        <taxon>Bacteria division CPR3</taxon>
    </lineage>
</organism>
<dbReference type="SUPFAM" id="SSF53756">
    <property type="entry name" value="UDP-Glycosyltransferase/glycogen phosphorylase"/>
    <property type="match status" value="1"/>
</dbReference>
<dbReference type="InterPro" id="IPR028098">
    <property type="entry name" value="Glyco_trans_4-like_N"/>
</dbReference>
<feature type="transmembrane region" description="Helical" evidence="1">
    <location>
        <begin position="450"/>
        <end position="470"/>
    </location>
</feature>
<dbReference type="Pfam" id="PF00534">
    <property type="entry name" value="Glycos_transf_1"/>
    <property type="match status" value="1"/>
</dbReference>
<dbReference type="STRING" id="1618350.UR67_C0001G0055"/>
<dbReference type="Pfam" id="PF13439">
    <property type="entry name" value="Glyco_transf_4"/>
    <property type="match status" value="1"/>
</dbReference>
<dbReference type="GO" id="GO:0016757">
    <property type="term" value="F:glycosyltransferase activity"/>
    <property type="evidence" value="ECO:0007669"/>
    <property type="project" value="InterPro"/>
</dbReference>
<proteinExistence type="predicted"/>
<evidence type="ECO:0000313" key="4">
    <source>
        <dbReference type="EMBL" id="KKP70146.1"/>
    </source>
</evidence>